<dbReference type="InterPro" id="IPR001075">
    <property type="entry name" value="NIF_FeS_clus_asmbl_NifU_C"/>
</dbReference>
<accession>A0A7T0G4N4</accession>
<dbReference type="Pfam" id="PF01106">
    <property type="entry name" value="NifU"/>
    <property type="match status" value="1"/>
</dbReference>
<dbReference type="EMBL" id="CP048620">
    <property type="protein sequence ID" value="QPJ66496.1"/>
    <property type="molecule type" value="Genomic_DNA"/>
</dbReference>
<comment type="similarity">
    <text evidence="1">Belongs to the NifU family.</text>
</comment>
<dbReference type="GO" id="GO:0051536">
    <property type="term" value="F:iron-sulfur cluster binding"/>
    <property type="evidence" value="ECO:0007669"/>
    <property type="project" value="InterPro"/>
</dbReference>
<dbReference type="AlphaFoldDB" id="A0A7T0G4N4"/>
<reference evidence="5" key="1">
    <citation type="submission" date="2020-02" db="EMBL/GenBank/DDBJ databases">
        <title>Genomic and physiological characterization of two novel Nitrospinaceae genera.</title>
        <authorList>
            <person name="Mueller A.J."/>
            <person name="Jung M.-Y."/>
            <person name="Strachan C.R."/>
            <person name="Herbold C.W."/>
            <person name="Kirkegaard R.H."/>
            <person name="Daims H."/>
        </authorList>
    </citation>
    <scope>NUCLEOTIDE SEQUENCE [LARGE SCALE GENOMIC DNA]</scope>
</reference>
<proteinExistence type="inferred from homology"/>
<dbReference type="KEGG" id="nva:G3M78_14250"/>
<dbReference type="InterPro" id="IPR036498">
    <property type="entry name" value="Nfu/NifU_N_sf"/>
</dbReference>
<evidence type="ECO:0000256" key="2">
    <source>
        <dbReference type="SAM" id="MobiDB-lite"/>
    </source>
</evidence>
<sequence length="217" mass="24203">MKLSEILAQREKKSETPKTTAAKPAKPSNKVIKVIRTRETPNPNALQFVLNAQILDVGNKSYSTLSESESDPMGKAIFELEDIQNVYVMQNFVTVTKSGASYWGPLKDKVWKTIDQWVEVYPEEVVAEKLDVDVENFMKFSVEDKLKAVEMVLNRSIRSNLAKDGGGVELKGIDGNTVKILYQGACGSCPTSTTGTLKYIQDQLRQQIHMSLEVKSV</sequence>
<evidence type="ECO:0000256" key="1">
    <source>
        <dbReference type="ARBA" id="ARBA00006420"/>
    </source>
</evidence>
<feature type="region of interest" description="Disordered" evidence="2">
    <location>
        <begin position="1"/>
        <end position="27"/>
    </location>
</feature>
<dbReference type="SMART" id="SM00932">
    <property type="entry name" value="Nfu_N"/>
    <property type="match status" value="1"/>
</dbReference>
<evidence type="ECO:0000259" key="3">
    <source>
        <dbReference type="SMART" id="SM00932"/>
    </source>
</evidence>
<evidence type="ECO:0000313" key="5">
    <source>
        <dbReference type="Proteomes" id="UP000594464"/>
    </source>
</evidence>
<dbReference type="Gene3D" id="3.30.300.130">
    <property type="entry name" value="Fe-S cluster assembly (FSCA)"/>
    <property type="match status" value="1"/>
</dbReference>
<dbReference type="Proteomes" id="UP000594464">
    <property type="component" value="Chromosome"/>
</dbReference>
<dbReference type="SUPFAM" id="SSF110836">
    <property type="entry name" value="Hypothetical protein SAV1430"/>
    <property type="match status" value="1"/>
</dbReference>
<feature type="compositionally biased region" description="Low complexity" evidence="2">
    <location>
        <begin position="17"/>
        <end position="27"/>
    </location>
</feature>
<dbReference type="SUPFAM" id="SSF117916">
    <property type="entry name" value="Fe-S cluster assembly (FSCA) domain-like"/>
    <property type="match status" value="1"/>
</dbReference>
<dbReference type="GO" id="GO:0005506">
    <property type="term" value="F:iron ion binding"/>
    <property type="evidence" value="ECO:0007669"/>
    <property type="project" value="InterPro"/>
</dbReference>
<evidence type="ECO:0000313" key="4">
    <source>
        <dbReference type="EMBL" id="QPJ66496.1"/>
    </source>
</evidence>
<name>A0A7T0G4N4_9BACT</name>
<protein>
    <submittedName>
        <fullName evidence="4">NifU family protein</fullName>
    </submittedName>
</protein>
<dbReference type="Gene3D" id="3.30.1370.70">
    <property type="entry name" value="Scaffold protein Nfu/NifU, N-terminal domain"/>
    <property type="match status" value="1"/>
</dbReference>
<dbReference type="PANTHER" id="PTHR11178">
    <property type="entry name" value="IRON-SULFUR CLUSTER SCAFFOLD PROTEIN NFU-RELATED"/>
    <property type="match status" value="1"/>
</dbReference>
<gene>
    <name evidence="4" type="ORF">G3M78_14250</name>
</gene>
<dbReference type="GO" id="GO:0016226">
    <property type="term" value="P:iron-sulfur cluster assembly"/>
    <property type="evidence" value="ECO:0007669"/>
    <property type="project" value="InterPro"/>
</dbReference>
<organism evidence="4 5">
    <name type="scientific">Candidatus Nitrohelix vancouverensis</name>
    <dbReference type="NCBI Taxonomy" id="2705534"/>
    <lineage>
        <taxon>Bacteria</taxon>
        <taxon>Pseudomonadati</taxon>
        <taxon>Nitrospinota/Tectimicrobiota group</taxon>
        <taxon>Nitrospinota</taxon>
        <taxon>Nitrospinia</taxon>
        <taxon>Nitrospinales</taxon>
        <taxon>Nitrospinaceae</taxon>
        <taxon>Candidatus Nitrohelix</taxon>
    </lineage>
</organism>
<dbReference type="PANTHER" id="PTHR11178:SF25">
    <property type="entry name" value="NIFU-LIKE PROTEIN 3, CHLOROPLASTIC"/>
    <property type="match status" value="1"/>
</dbReference>
<feature type="domain" description="Scaffold protein Nfu/NifU N-terminal" evidence="3">
    <location>
        <begin position="35"/>
        <end position="121"/>
    </location>
</feature>
<dbReference type="InterPro" id="IPR034904">
    <property type="entry name" value="FSCA_dom_sf"/>
</dbReference>
<dbReference type="Pfam" id="PF08712">
    <property type="entry name" value="Nfu_N"/>
    <property type="match status" value="1"/>
</dbReference>
<dbReference type="InterPro" id="IPR014824">
    <property type="entry name" value="Nfu/NifU_N"/>
</dbReference>